<dbReference type="InterPro" id="IPR007627">
    <property type="entry name" value="RNA_pol_sigma70_r2"/>
</dbReference>
<gene>
    <name evidence="8" type="ORF">GGR22_003421</name>
</gene>
<keyword evidence="9" id="KW-1185">Reference proteome</keyword>
<dbReference type="EMBL" id="JACJIS010000005">
    <property type="protein sequence ID" value="MBA9075238.1"/>
    <property type="molecule type" value="Genomic_DNA"/>
</dbReference>
<evidence type="ECO:0000256" key="4">
    <source>
        <dbReference type="ARBA" id="ARBA00023125"/>
    </source>
</evidence>
<dbReference type="InterPro" id="IPR013324">
    <property type="entry name" value="RNA_pol_sigma_r3/r4-like"/>
</dbReference>
<dbReference type="PANTHER" id="PTHR43133:SF8">
    <property type="entry name" value="RNA POLYMERASE SIGMA FACTOR HI_1459-RELATED"/>
    <property type="match status" value="1"/>
</dbReference>
<dbReference type="Proteomes" id="UP000555003">
    <property type="component" value="Unassembled WGS sequence"/>
</dbReference>
<dbReference type="SUPFAM" id="SSF88946">
    <property type="entry name" value="Sigma2 domain of RNA polymerase sigma factors"/>
    <property type="match status" value="1"/>
</dbReference>
<evidence type="ECO:0000313" key="9">
    <source>
        <dbReference type="Proteomes" id="UP000555003"/>
    </source>
</evidence>
<dbReference type="Pfam" id="PF04542">
    <property type="entry name" value="Sigma70_r2"/>
    <property type="match status" value="1"/>
</dbReference>
<evidence type="ECO:0000256" key="5">
    <source>
        <dbReference type="ARBA" id="ARBA00023163"/>
    </source>
</evidence>
<evidence type="ECO:0000256" key="3">
    <source>
        <dbReference type="ARBA" id="ARBA00023082"/>
    </source>
</evidence>
<proteinExistence type="inferred from homology"/>
<keyword evidence="5" id="KW-0804">Transcription</keyword>
<dbReference type="InterPro" id="IPR013249">
    <property type="entry name" value="RNA_pol_sigma70_r4_t2"/>
</dbReference>
<keyword evidence="2" id="KW-0805">Transcription regulation</keyword>
<dbReference type="Gene3D" id="1.10.1740.10">
    <property type="match status" value="1"/>
</dbReference>
<dbReference type="CDD" id="cd06171">
    <property type="entry name" value="Sigma70_r4"/>
    <property type="match status" value="1"/>
</dbReference>
<dbReference type="InterPro" id="IPR036388">
    <property type="entry name" value="WH-like_DNA-bd_sf"/>
</dbReference>
<evidence type="ECO:0000256" key="1">
    <source>
        <dbReference type="ARBA" id="ARBA00010641"/>
    </source>
</evidence>
<dbReference type="InterPro" id="IPR014284">
    <property type="entry name" value="RNA_pol_sigma-70_dom"/>
</dbReference>
<dbReference type="InterPro" id="IPR013325">
    <property type="entry name" value="RNA_pol_sigma_r2"/>
</dbReference>
<dbReference type="Pfam" id="PF08281">
    <property type="entry name" value="Sigma70_r4_2"/>
    <property type="match status" value="1"/>
</dbReference>
<organism evidence="8 9">
    <name type="scientific">Flavobacterium gossypii</name>
    <dbReference type="NCBI Taxonomy" id="1646119"/>
    <lineage>
        <taxon>Bacteria</taxon>
        <taxon>Pseudomonadati</taxon>
        <taxon>Bacteroidota</taxon>
        <taxon>Flavobacteriia</taxon>
        <taxon>Flavobacteriales</taxon>
        <taxon>Flavobacteriaceae</taxon>
        <taxon>Flavobacterium</taxon>
    </lineage>
</organism>
<reference evidence="8 9" key="1">
    <citation type="submission" date="2020-08" db="EMBL/GenBank/DDBJ databases">
        <title>Genomic Encyclopedia of Type Strains, Phase IV (KMG-IV): sequencing the most valuable type-strain genomes for metagenomic binning, comparative biology and taxonomic classification.</title>
        <authorList>
            <person name="Goeker M."/>
        </authorList>
    </citation>
    <scope>NUCLEOTIDE SEQUENCE [LARGE SCALE GENOMIC DNA]</scope>
    <source>
        <strain evidence="8 9">DSM 100397</strain>
    </source>
</reference>
<keyword evidence="3" id="KW-0731">Sigma factor</keyword>
<evidence type="ECO:0000313" key="8">
    <source>
        <dbReference type="EMBL" id="MBA9075238.1"/>
    </source>
</evidence>
<dbReference type="InterPro" id="IPR039425">
    <property type="entry name" value="RNA_pol_sigma-70-like"/>
</dbReference>
<accession>A0ABR6DU89</accession>
<dbReference type="SUPFAM" id="SSF88659">
    <property type="entry name" value="Sigma3 and sigma4 domains of RNA polymerase sigma factors"/>
    <property type="match status" value="1"/>
</dbReference>
<dbReference type="Gene3D" id="1.10.10.10">
    <property type="entry name" value="Winged helix-like DNA-binding domain superfamily/Winged helix DNA-binding domain"/>
    <property type="match status" value="1"/>
</dbReference>
<dbReference type="RefSeq" id="WP_246336978.1">
    <property type="nucleotide sequence ID" value="NZ_JACJIS010000005.1"/>
</dbReference>
<name>A0ABR6DU89_9FLAO</name>
<comment type="similarity">
    <text evidence="1">Belongs to the sigma-70 factor family. ECF subfamily.</text>
</comment>
<evidence type="ECO:0000256" key="2">
    <source>
        <dbReference type="ARBA" id="ARBA00023015"/>
    </source>
</evidence>
<keyword evidence="4" id="KW-0238">DNA-binding</keyword>
<dbReference type="NCBIfam" id="TIGR02937">
    <property type="entry name" value="sigma70-ECF"/>
    <property type="match status" value="1"/>
</dbReference>
<feature type="domain" description="RNA polymerase sigma-70 region 2" evidence="6">
    <location>
        <begin position="23"/>
        <end position="85"/>
    </location>
</feature>
<comment type="caution">
    <text evidence="8">The sequence shown here is derived from an EMBL/GenBank/DDBJ whole genome shotgun (WGS) entry which is preliminary data.</text>
</comment>
<feature type="domain" description="RNA polymerase sigma factor 70 region 4 type 2" evidence="7">
    <location>
        <begin position="127"/>
        <end position="167"/>
    </location>
</feature>
<evidence type="ECO:0000259" key="7">
    <source>
        <dbReference type="Pfam" id="PF08281"/>
    </source>
</evidence>
<sequence length="191" mass="22281">MKAETSLTMEEKPKNTISSTVSKFGKGLTSFVRGKVNSSEDAEDVLQEVWYQLSNFSNIDDIESMSGWLFQVAKNKITDLYRKKKPEALENYSYENDEGEFSFKEILLLDDSENPDLALFKELFWSELLKALDELPENQKQVFILNEIEDLTLQEIADQTNENIKTIISRKGYAVKYLRKKLNYLYQELNY</sequence>
<evidence type="ECO:0000259" key="6">
    <source>
        <dbReference type="Pfam" id="PF04542"/>
    </source>
</evidence>
<dbReference type="PANTHER" id="PTHR43133">
    <property type="entry name" value="RNA POLYMERASE ECF-TYPE SIGMA FACTO"/>
    <property type="match status" value="1"/>
</dbReference>
<protein>
    <submittedName>
        <fullName evidence="8">RNA polymerase sigma factor (Sigma-70 family)</fullName>
    </submittedName>
</protein>